<reference evidence="3" key="2">
    <citation type="journal article" date="2008" name="Nucleic Acids Res.">
        <title>The rice annotation project database (RAP-DB): 2008 update.</title>
        <authorList>
            <consortium name="The rice annotation project (RAP)"/>
        </authorList>
    </citation>
    <scope>GENOME REANNOTATION</scope>
    <source>
        <strain evidence="3">cv. Nipponbare</strain>
    </source>
</reference>
<evidence type="ECO:0000313" key="3">
    <source>
        <dbReference type="Proteomes" id="UP000000763"/>
    </source>
</evidence>
<evidence type="ECO:0000256" key="1">
    <source>
        <dbReference type="SAM" id="MobiDB-lite"/>
    </source>
</evidence>
<organism evidence="2 3">
    <name type="scientific">Oryza sativa subsp. japonica</name>
    <name type="common">Rice</name>
    <dbReference type="NCBI Taxonomy" id="39947"/>
    <lineage>
        <taxon>Eukaryota</taxon>
        <taxon>Viridiplantae</taxon>
        <taxon>Streptophyta</taxon>
        <taxon>Embryophyta</taxon>
        <taxon>Tracheophyta</taxon>
        <taxon>Spermatophyta</taxon>
        <taxon>Magnoliopsida</taxon>
        <taxon>Liliopsida</taxon>
        <taxon>Poales</taxon>
        <taxon>Poaceae</taxon>
        <taxon>BOP clade</taxon>
        <taxon>Oryzoideae</taxon>
        <taxon>Oryzeae</taxon>
        <taxon>Oryzinae</taxon>
        <taxon>Oryza</taxon>
        <taxon>Oryza sativa</taxon>
    </lineage>
</organism>
<name>Q0J380_ORYSJ</name>
<gene>
    <name evidence="2" type="ordered locus">Os09g0249100</name>
</gene>
<feature type="compositionally biased region" description="Low complexity" evidence="1">
    <location>
        <begin position="12"/>
        <end position="25"/>
    </location>
</feature>
<dbReference type="KEGG" id="dosa:Os09g0249100"/>
<feature type="compositionally biased region" description="Low complexity" evidence="1">
    <location>
        <begin position="46"/>
        <end position="59"/>
    </location>
</feature>
<evidence type="ECO:0000313" key="2">
    <source>
        <dbReference type="EMBL" id="BAF24585.1"/>
    </source>
</evidence>
<feature type="region of interest" description="Disordered" evidence="1">
    <location>
        <begin position="1"/>
        <end position="117"/>
    </location>
</feature>
<reference evidence="2 3" key="1">
    <citation type="journal article" date="2005" name="Nature">
        <title>The map-based sequence of the rice genome.</title>
        <authorList>
            <consortium name="International rice genome sequencing project (IRGSP)"/>
            <person name="Matsumoto T."/>
            <person name="Wu J."/>
            <person name="Kanamori H."/>
            <person name="Katayose Y."/>
            <person name="Fujisawa M."/>
            <person name="Namiki N."/>
            <person name="Mizuno H."/>
            <person name="Yamamoto K."/>
            <person name="Antonio B.A."/>
            <person name="Baba T."/>
            <person name="Sakata K."/>
            <person name="Nagamura Y."/>
            <person name="Aoki H."/>
            <person name="Arikawa K."/>
            <person name="Arita K."/>
            <person name="Bito T."/>
            <person name="Chiden Y."/>
            <person name="Fujitsuka N."/>
            <person name="Fukunaka R."/>
            <person name="Hamada M."/>
            <person name="Harada C."/>
            <person name="Hayashi A."/>
            <person name="Hijishita S."/>
            <person name="Honda M."/>
            <person name="Hosokawa S."/>
            <person name="Ichikawa Y."/>
            <person name="Idonuma A."/>
            <person name="Iijima M."/>
            <person name="Ikeda M."/>
            <person name="Ikeno M."/>
            <person name="Ito K."/>
            <person name="Ito S."/>
            <person name="Ito T."/>
            <person name="Ito Y."/>
            <person name="Ito Y."/>
            <person name="Iwabuchi A."/>
            <person name="Kamiya K."/>
            <person name="Karasawa W."/>
            <person name="Kurita K."/>
            <person name="Katagiri S."/>
            <person name="Kikuta A."/>
            <person name="Kobayashi H."/>
            <person name="Kobayashi N."/>
            <person name="Machita K."/>
            <person name="Maehara T."/>
            <person name="Masukawa M."/>
            <person name="Mizubayashi T."/>
            <person name="Mukai Y."/>
            <person name="Nagasaki H."/>
            <person name="Nagata Y."/>
            <person name="Naito S."/>
            <person name="Nakashima M."/>
            <person name="Nakama Y."/>
            <person name="Nakamichi Y."/>
            <person name="Nakamura M."/>
            <person name="Meguro A."/>
            <person name="Negishi M."/>
            <person name="Ohta I."/>
            <person name="Ohta T."/>
            <person name="Okamoto M."/>
            <person name="Ono N."/>
            <person name="Saji S."/>
            <person name="Sakaguchi M."/>
            <person name="Sakai K."/>
            <person name="Shibata M."/>
            <person name="Shimokawa T."/>
            <person name="Song J."/>
            <person name="Takazaki Y."/>
            <person name="Terasawa K."/>
            <person name="Tsugane M."/>
            <person name="Tsuji K."/>
            <person name="Ueda S."/>
            <person name="Waki K."/>
            <person name="Yamagata H."/>
            <person name="Yamamoto M."/>
            <person name="Yamamoto S."/>
            <person name="Yamane H."/>
            <person name="Yoshiki S."/>
            <person name="Yoshihara R."/>
            <person name="Yukawa K."/>
            <person name="Zhong H."/>
            <person name="Yano M."/>
            <person name="Yuan Q."/>
            <person name="Ouyang S."/>
            <person name="Liu J."/>
            <person name="Jones K.M."/>
            <person name="Gansberger K."/>
            <person name="Moffat K."/>
            <person name="Hill J."/>
            <person name="Bera J."/>
            <person name="Fadrosh D."/>
            <person name="Jin S."/>
            <person name="Johri S."/>
            <person name="Kim M."/>
            <person name="Overton L."/>
            <person name="Reardon M."/>
            <person name="Tsitrin T."/>
            <person name="Vuong H."/>
            <person name="Weaver B."/>
            <person name="Ciecko A."/>
            <person name="Tallon L."/>
            <person name="Jackson J."/>
            <person name="Pai G."/>
            <person name="Aken S.V."/>
            <person name="Utterback T."/>
            <person name="Reidmuller S."/>
            <person name="Feldblyum T."/>
            <person name="Hsiao J."/>
            <person name="Zismann V."/>
            <person name="Iobst S."/>
            <person name="de Vazeille A.R."/>
            <person name="Buell C.R."/>
            <person name="Ying K."/>
            <person name="Li Y."/>
            <person name="Lu T."/>
            <person name="Huang Y."/>
            <person name="Zhao Q."/>
            <person name="Feng Q."/>
            <person name="Zhang L."/>
            <person name="Zhu J."/>
            <person name="Weng Q."/>
            <person name="Mu J."/>
            <person name="Lu Y."/>
            <person name="Fan D."/>
            <person name="Liu Y."/>
            <person name="Guan J."/>
            <person name="Zhang Y."/>
            <person name="Yu S."/>
            <person name="Liu X."/>
            <person name="Zhang Y."/>
            <person name="Hong G."/>
            <person name="Han B."/>
            <person name="Choisne N."/>
            <person name="Demange N."/>
            <person name="Orjeda G."/>
            <person name="Samain S."/>
            <person name="Cattolico L."/>
            <person name="Pelletier E."/>
            <person name="Couloux A."/>
            <person name="Segurens B."/>
            <person name="Wincker P."/>
            <person name="D'Hont A."/>
            <person name="Scarpelli C."/>
            <person name="Weissenbach J."/>
            <person name="Salanoubat M."/>
            <person name="Quetier F."/>
            <person name="Yu Y."/>
            <person name="Kim H.R."/>
            <person name="Rambo T."/>
            <person name="Currie J."/>
            <person name="Collura K."/>
            <person name="Luo M."/>
            <person name="Yang T."/>
            <person name="Ammiraju J.S.S."/>
            <person name="Engler F."/>
            <person name="Soderlund C."/>
            <person name="Wing R.A."/>
            <person name="Palmer L.E."/>
            <person name="de la Bastide M."/>
            <person name="Spiegel L."/>
            <person name="Nascimento L."/>
            <person name="Zutavern T."/>
            <person name="O'Shaughnessy A."/>
            <person name="Dike S."/>
            <person name="Dedhia N."/>
            <person name="Preston R."/>
            <person name="Balija V."/>
            <person name="McCombie W.R."/>
            <person name="Chow T."/>
            <person name="Chen H."/>
            <person name="Chung M."/>
            <person name="Chen C."/>
            <person name="Shaw J."/>
            <person name="Wu H."/>
            <person name="Hsiao K."/>
            <person name="Chao Y."/>
            <person name="Chu M."/>
            <person name="Cheng C."/>
            <person name="Hour A."/>
            <person name="Lee P."/>
            <person name="Lin S."/>
            <person name="Lin Y."/>
            <person name="Liou J."/>
            <person name="Liu S."/>
            <person name="Hsing Y."/>
            <person name="Raghuvanshi S."/>
            <person name="Mohanty A."/>
            <person name="Bharti A.K."/>
            <person name="Gaur A."/>
            <person name="Gupta V."/>
            <person name="Kumar D."/>
            <person name="Ravi V."/>
            <person name="Vij S."/>
            <person name="Kapur A."/>
            <person name="Khurana P."/>
            <person name="Khurana P."/>
            <person name="Khurana J.P."/>
            <person name="Tyagi A.K."/>
            <person name="Gaikwad K."/>
            <person name="Singh A."/>
            <person name="Dalal V."/>
            <person name="Srivastava S."/>
            <person name="Dixit A."/>
            <person name="Pal A.K."/>
            <person name="Ghazi I.A."/>
            <person name="Yadav M."/>
            <person name="Pandit A."/>
            <person name="Bhargava A."/>
            <person name="Sureshbabu K."/>
            <person name="Batra K."/>
            <person name="Sharma T.R."/>
            <person name="Mohapatra T."/>
            <person name="Singh N.K."/>
            <person name="Messing J."/>
            <person name="Nelson A.B."/>
            <person name="Fuks G."/>
            <person name="Kavchok S."/>
            <person name="Keizer G."/>
            <person name="Linton E."/>
            <person name="Llaca V."/>
            <person name="Song R."/>
            <person name="Tanyolac B."/>
            <person name="Young S."/>
            <person name="Ho-Il K."/>
            <person name="Hahn J.H."/>
            <person name="Sangsakoo G."/>
            <person name="Vanavichit A."/>
            <person name="de Mattos Luiz.A.T."/>
            <person name="Zimmer P.D."/>
            <person name="Malone G."/>
            <person name="Dellagostin O."/>
            <person name="de Oliveira A.C."/>
            <person name="Bevan M."/>
            <person name="Bancroft I."/>
            <person name="Minx P."/>
            <person name="Cordum H."/>
            <person name="Wilson R."/>
            <person name="Cheng Z."/>
            <person name="Jin W."/>
            <person name="Jiang J."/>
            <person name="Leong S.A."/>
            <person name="Iwama H."/>
            <person name="Gojobori T."/>
            <person name="Itoh T."/>
            <person name="Niimura Y."/>
            <person name="Fujii Y."/>
            <person name="Habara T."/>
            <person name="Sakai H."/>
            <person name="Sato Y."/>
            <person name="Wilson G."/>
            <person name="Kumar K."/>
            <person name="McCouch S."/>
            <person name="Juretic N."/>
            <person name="Hoen D."/>
            <person name="Wright S."/>
            <person name="Bruskiewich R."/>
            <person name="Bureau T."/>
            <person name="Miyao A."/>
            <person name="Hirochika H."/>
            <person name="Nishikawa T."/>
            <person name="Kadowaki K."/>
            <person name="Sugiura M."/>
            <person name="Burr B."/>
            <person name="Sasaki T."/>
        </authorList>
    </citation>
    <scope>NUCLEOTIDE SEQUENCE [LARGE SCALE GENOMIC DNA]</scope>
    <source>
        <strain evidence="3">cv. Nipponbare</strain>
    </source>
</reference>
<sequence length="117" mass="11890">MSPRRSFVGELPPYTSSPRRPSTSPAENAHHPLGPGWCSPASSSLAHAPVSVSSANASAENLPAPRCPRSLGSTSPPNTTTCFPIPAAQNTLRGDGLSPPPPPPVVSTVDHAPVPGS</sequence>
<proteinExistence type="predicted"/>
<feature type="compositionally biased region" description="Polar residues" evidence="1">
    <location>
        <begin position="71"/>
        <end position="92"/>
    </location>
</feature>
<dbReference type="AlphaFoldDB" id="Q0J380"/>
<protein>
    <submittedName>
        <fullName evidence="2">Os09g0249100 protein</fullName>
    </submittedName>
</protein>
<dbReference type="Proteomes" id="UP000000763">
    <property type="component" value="Chromosome 9"/>
</dbReference>
<dbReference type="EMBL" id="AP008215">
    <property type="protein sequence ID" value="BAF24585.1"/>
    <property type="molecule type" value="Genomic_DNA"/>
</dbReference>
<accession>Q0J380</accession>